<comment type="caution">
    <text evidence="1">The sequence shown here is derived from an EMBL/GenBank/DDBJ whole genome shotgun (WGS) entry which is preliminary data.</text>
</comment>
<proteinExistence type="predicted"/>
<name>A0AAJ0FUM9_9HYPO</name>
<dbReference type="SUPFAM" id="SSF56784">
    <property type="entry name" value="HAD-like"/>
    <property type="match status" value="1"/>
</dbReference>
<dbReference type="Pfam" id="PF13419">
    <property type="entry name" value="HAD_2"/>
    <property type="match status" value="1"/>
</dbReference>
<accession>A0AAJ0FUM9</accession>
<dbReference type="InterPro" id="IPR023214">
    <property type="entry name" value="HAD_sf"/>
</dbReference>
<dbReference type="InterPro" id="IPR023198">
    <property type="entry name" value="PGP-like_dom2"/>
</dbReference>
<sequence length="435" mass="48654">MAQPEQRKVVFFDLDNTLFDCHHALRCATSALQSNFAVLAGITTKELIRTCKALFHRDMYFDLEEEAATPTQMHVDRIERFFSELCLPKPSLQQIKIFCDKYKQVYQSNRRATQGSIHAIVRLRENGYEIGSISARQPREREELAKSLGVRHLIDRFATSIPAQDSHLDHLMIQLSNLGLADTSNTTFIVGDLANFSIQNATKNKITTIVYSPISDRPECSQREEGVIVIRHMSNVLNHLRISTSHFKPSFTLHQGQLAIQGIGLDVVAEPGDGLHLPRDTVRCLARNMAIVLTQISEKIYVAAMTCLADMIHTITSAATSTGKANIRILIPNQVLARPTARSAACRVIDREHSICVELEKLLLDTDVENESVARSVAIQMQQHCNELMRNNPRAAVGCLRSAIIRVAEVAGIREHIIISGDYIDPWIGSKVKSK</sequence>
<dbReference type="GO" id="GO:0006281">
    <property type="term" value="P:DNA repair"/>
    <property type="evidence" value="ECO:0007669"/>
    <property type="project" value="TreeGrafter"/>
</dbReference>
<evidence type="ECO:0000313" key="1">
    <source>
        <dbReference type="EMBL" id="KAK2592349.1"/>
    </source>
</evidence>
<organism evidence="1 2">
    <name type="scientific">Conoideocrella luteorostrata</name>
    <dbReference type="NCBI Taxonomy" id="1105319"/>
    <lineage>
        <taxon>Eukaryota</taxon>
        <taxon>Fungi</taxon>
        <taxon>Dikarya</taxon>
        <taxon>Ascomycota</taxon>
        <taxon>Pezizomycotina</taxon>
        <taxon>Sordariomycetes</taxon>
        <taxon>Hypocreomycetidae</taxon>
        <taxon>Hypocreales</taxon>
        <taxon>Clavicipitaceae</taxon>
        <taxon>Conoideocrella</taxon>
    </lineage>
</organism>
<dbReference type="GO" id="GO:0005829">
    <property type="term" value="C:cytosol"/>
    <property type="evidence" value="ECO:0007669"/>
    <property type="project" value="TreeGrafter"/>
</dbReference>
<dbReference type="PANTHER" id="PTHR43434:SF1">
    <property type="entry name" value="PHOSPHOGLYCOLATE PHOSPHATASE"/>
    <property type="match status" value="1"/>
</dbReference>
<dbReference type="GO" id="GO:0008967">
    <property type="term" value="F:phosphoglycolate phosphatase activity"/>
    <property type="evidence" value="ECO:0007669"/>
    <property type="project" value="TreeGrafter"/>
</dbReference>
<dbReference type="AlphaFoldDB" id="A0AAJ0FUM9"/>
<dbReference type="Gene3D" id="3.40.50.1000">
    <property type="entry name" value="HAD superfamily/HAD-like"/>
    <property type="match status" value="1"/>
</dbReference>
<dbReference type="InterPro" id="IPR041492">
    <property type="entry name" value="HAD_2"/>
</dbReference>
<dbReference type="InterPro" id="IPR050155">
    <property type="entry name" value="HAD-like_hydrolase_sf"/>
</dbReference>
<dbReference type="Gene3D" id="1.10.150.240">
    <property type="entry name" value="Putative phosphatase, domain 2"/>
    <property type="match status" value="1"/>
</dbReference>
<dbReference type="InterPro" id="IPR036412">
    <property type="entry name" value="HAD-like_sf"/>
</dbReference>
<dbReference type="PANTHER" id="PTHR43434">
    <property type="entry name" value="PHOSPHOGLYCOLATE PHOSPHATASE"/>
    <property type="match status" value="1"/>
</dbReference>
<keyword evidence="2" id="KW-1185">Reference proteome</keyword>
<dbReference type="Proteomes" id="UP001251528">
    <property type="component" value="Unassembled WGS sequence"/>
</dbReference>
<protein>
    <submittedName>
        <fullName evidence="1">Uncharacterized protein</fullName>
    </submittedName>
</protein>
<evidence type="ECO:0000313" key="2">
    <source>
        <dbReference type="Proteomes" id="UP001251528"/>
    </source>
</evidence>
<dbReference type="EMBL" id="JASWJB010000272">
    <property type="protein sequence ID" value="KAK2592349.1"/>
    <property type="molecule type" value="Genomic_DNA"/>
</dbReference>
<reference evidence="1" key="1">
    <citation type="submission" date="2023-06" db="EMBL/GenBank/DDBJ databases">
        <title>Conoideocrella luteorostrata (Hypocreales: Clavicipitaceae), a potential biocontrol fungus for elongate hemlock scale in United States Christmas tree production areas.</title>
        <authorList>
            <person name="Barrett H."/>
            <person name="Lovett B."/>
            <person name="Macias A.M."/>
            <person name="Stajich J.E."/>
            <person name="Kasson M.T."/>
        </authorList>
    </citation>
    <scope>NUCLEOTIDE SEQUENCE</scope>
    <source>
        <strain evidence="1">ARSEF 14590</strain>
    </source>
</reference>
<gene>
    <name evidence="1" type="ORF">QQS21_009969</name>
</gene>